<organism evidence="5">
    <name type="scientific">Timema monikensis</name>
    <dbReference type="NCBI Taxonomy" id="170555"/>
    <lineage>
        <taxon>Eukaryota</taxon>
        <taxon>Metazoa</taxon>
        <taxon>Ecdysozoa</taxon>
        <taxon>Arthropoda</taxon>
        <taxon>Hexapoda</taxon>
        <taxon>Insecta</taxon>
        <taxon>Pterygota</taxon>
        <taxon>Neoptera</taxon>
        <taxon>Polyneoptera</taxon>
        <taxon>Phasmatodea</taxon>
        <taxon>Timematodea</taxon>
        <taxon>Timematoidea</taxon>
        <taxon>Timematidae</taxon>
        <taxon>Timema</taxon>
    </lineage>
</organism>
<reference evidence="5" key="1">
    <citation type="submission" date="2020-11" db="EMBL/GenBank/DDBJ databases">
        <authorList>
            <person name="Tran Van P."/>
        </authorList>
    </citation>
    <scope>NUCLEOTIDE SEQUENCE</scope>
</reference>
<evidence type="ECO:0000256" key="3">
    <source>
        <dbReference type="ARBA" id="ARBA00022989"/>
    </source>
</evidence>
<name>A0A7R9EI54_9NEOP</name>
<sequence length="311" mass="34166">MSQREGCEGIIQDAILLGTPVTGNPADWDKLMRVVSGKLVNGYCSGDWLLKFLYRTLSVASNVAGLQPIQCKNRRMCNVDLSELVGGQKHQSQHNRGKTHASGSALPLVLIIPLIIPTGMISSPHCSACLSPFCPTIFEELWSLRFHLDCHSEYPEKIEIILKVVGVRTREDMQDLESRLKKSSSELPGSVQNKISLLSLRPSKSDNSLHRIFDDSSCEQSESTSEDSLVPITTCDYSHTGSPTLSSTDYQSALISNEGSVESDTLLGSDASWVEPQWKPGQVQTRYEILFNNFGIGSGQLAPSWTFCAIT</sequence>
<dbReference type="GO" id="GO:0016020">
    <property type="term" value="C:membrane"/>
    <property type="evidence" value="ECO:0007669"/>
    <property type="project" value="UniProtKB-SubCell"/>
</dbReference>
<dbReference type="PANTHER" id="PTHR17920">
    <property type="entry name" value="TRANSMEMBRANE AND COILED-COIL DOMAIN-CONTAINING PROTEIN 4 TMCO4"/>
    <property type="match status" value="1"/>
</dbReference>
<dbReference type="EMBL" id="OB796646">
    <property type="protein sequence ID" value="CAD7433650.1"/>
    <property type="molecule type" value="Genomic_DNA"/>
</dbReference>
<evidence type="ECO:0000256" key="2">
    <source>
        <dbReference type="ARBA" id="ARBA00022692"/>
    </source>
</evidence>
<evidence type="ECO:0000256" key="1">
    <source>
        <dbReference type="ARBA" id="ARBA00004141"/>
    </source>
</evidence>
<evidence type="ECO:0000313" key="5">
    <source>
        <dbReference type="EMBL" id="CAD7433650.1"/>
    </source>
</evidence>
<dbReference type="PANTHER" id="PTHR17920:SF3">
    <property type="entry name" value="TRANSMEMBRANE AND COILED-COIL DOMAIN-CONTAINING PROTEIN 4"/>
    <property type="match status" value="1"/>
</dbReference>
<protein>
    <submittedName>
        <fullName evidence="5">Uncharacterized protein</fullName>
    </submittedName>
</protein>
<keyword evidence="2" id="KW-0812">Transmembrane</keyword>
<gene>
    <name evidence="5" type="ORF">TMSB3V08_LOCUS10320</name>
</gene>
<dbReference type="Pfam" id="PF05277">
    <property type="entry name" value="DUF726"/>
    <property type="match status" value="1"/>
</dbReference>
<keyword evidence="3" id="KW-1133">Transmembrane helix</keyword>
<accession>A0A7R9EI54</accession>
<evidence type="ECO:0000256" key="4">
    <source>
        <dbReference type="ARBA" id="ARBA00023136"/>
    </source>
</evidence>
<comment type="subcellular location">
    <subcellularLocation>
        <location evidence="1">Membrane</location>
        <topology evidence="1">Multi-pass membrane protein</topology>
    </subcellularLocation>
</comment>
<dbReference type="AlphaFoldDB" id="A0A7R9EI54"/>
<proteinExistence type="predicted"/>
<dbReference type="InterPro" id="IPR007941">
    <property type="entry name" value="DUF726"/>
</dbReference>
<keyword evidence="4" id="KW-0472">Membrane</keyword>